<name>A0A1M6P3C5_9FIRM</name>
<dbReference type="InterPro" id="IPR049539">
    <property type="entry name" value="SPL"/>
</dbReference>
<evidence type="ECO:0000313" key="1">
    <source>
        <dbReference type="EMBL" id="SHK02475.1"/>
    </source>
</evidence>
<proteinExistence type="predicted"/>
<dbReference type="GO" id="GO:0051539">
    <property type="term" value="F:4 iron, 4 sulfur cluster binding"/>
    <property type="evidence" value="ECO:0007669"/>
    <property type="project" value="TreeGrafter"/>
</dbReference>
<dbReference type="InterPro" id="IPR058240">
    <property type="entry name" value="rSAM_sf"/>
</dbReference>
<dbReference type="GO" id="GO:0042601">
    <property type="term" value="C:endospore-forming forespore"/>
    <property type="evidence" value="ECO:0007669"/>
    <property type="project" value="TreeGrafter"/>
</dbReference>
<dbReference type="PANTHER" id="PTHR37822:SF2">
    <property type="entry name" value="SPORE PHOTOPRODUCT LYASE"/>
    <property type="match status" value="1"/>
</dbReference>
<dbReference type="SUPFAM" id="SSF102114">
    <property type="entry name" value="Radical SAM enzymes"/>
    <property type="match status" value="1"/>
</dbReference>
<dbReference type="STRING" id="1121266.SAMN02745883_01090"/>
<dbReference type="Gene3D" id="3.40.50.12110">
    <property type="match status" value="1"/>
</dbReference>
<gene>
    <name evidence="1" type="ORF">SAMN02745883_01090</name>
</gene>
<organism evidence="1 2">
    <name type="scientific">Caminicella sporogenes DSM 14501</name>
    <dbReference type="NCBI Taxonomy" id="1121266"/>
    <lineage>
        <taxon>Bacteria</taxon>
        <taxon>Bacillati</taxon>
        <taxon>Bacillota</taxon>
        <taxon>Clostridia</taxon>
        <taxon>Peptostreptococcales</taxon>
        <taxon>Caminicellaceae</taxon>
        <taxon>Caminicella</taxon>
    </lineage>
</organism>
<dbReference type="AlphaFoldDB" id="A0A1M6P3C5"/>
<dbReference type="Gene3D" id="3.80.30.30">
    <property type="match status" value="1"/>
</dbReference>
<dbReference type="PANTHER" id="PTHR37822">
    <property type="entry name" value="SPORE PHOTOPRODUCT LYASE-RELATED"/>
    <property type="match status" value="1"/>
</dbReference>
<protein>
    <submittedName>
        <fullName evidence="1">Spore photoproduct lyase</fullName>
    </submittedName>
</protein>
<evidence type="ECO:0000313" key="2">
    <source>
        <dbReference type="Proteomes" id="UP000184082"/>
    </source>
</evidence>
<dbReference type="Pfam" id="PF20903">
    <property type="entry name" value="SPL"/>
    <property type="match status" value="1"/>
</dbReference>
<dbReference type="Proteomes" id="UP000184082">
    <property type="component" value="Unassembled WGS sequence"/>
</dbReference>
<sequence length="336" mass="40138">MKKSKDNFVLPEFSHIYIEKDAKFYPNTNKILSKFKDKIQIEIDHYKDLFCRSRQNFRMQKISPKLILAVKRDNLVYEGAQVCEDFGNRYFYYTSSIMNCIYDCEYCYLQGMYPSANIVIFVNIEDIFREVEIMLKKHPVYLCISYDSDILALEGITSYVSYWLGFASKHKNLKIEIRTKSANFKAIKKEKPLDNVILAWTLSPDEIIKKYEIKTPSLKSRLNSIYEAIEKGWKVRICFDPLLYVDDWKIQYSKCIDMTFEYLHSERIYDVSIGVFRISKDYLKKMEREKPYSKILAYPFKCQNGICSYSKEHEDKLKKFVYEEISKYVLKEKIYI</sequence>
<dbReference type="GO" id="GO:0003913">
    <property type="term" value="F:DNA photolyase activity"/>
    <property type="evidence" value="ECO:0007669"/>
    <property type="project" value="TreeGrafter"/>
</dbReference>
<dbReference type="EMBL" id="FRAJ01000007">
    <property type="protein sequence ID" value="SHK02475.1"/>
    <property type="molecule type" value="Genomic_DNA"/>
</dbReference>
<accession>A0A1M6P3C5</accession>
<dbReference type="GO" id="GO:1904047">
    <property type="term" value="F:S-adenosyl-L-methionine binding"/>
    <property type="evidence" value="ECO:0007669"/>
    <property type="project" value="TreeGrafter"/>
</dbReference>
<reference evidence="1 2" key="1">
    <citation type="submission" date="2016-11" db="EMBL/GenBank/DDBJ databases">
        <authorList>
            <person name="Jaros S."/>
            <person name="Januszkiewicz K."/>
            <person name="Wedrychowicz H."/>
        </authorList>
    </citation>
    <scope>NUCLEOTIDE SEQUENCE [LARGE SCALE GENOMIC DNA]</scope>
    <source>
        <strain evidence="1 2">DSM 14501</strain>
    </source>
</reference>
<keyword evidence="2" id="KW-1185">Reference proteome</keyword>
<dbReference type="RefSeq" id="WP_072966392.1">
    <property type="nucleotide sequence ID" value="NZ_FRAJ01000007.1"/>
</dbReference>
<keyword evidence="1" id="KW-0456">Lyase</keyword>